<feature type="compositionally biased region" description="Polar residues" evidence="1">
    <location>
        <begin position="27"/>
        <end position="38"/>
    </location>
</feature>
<dbReference type="EMBL" id="ML178814">
    <property type="protein sequence ID" value="TFL07272.1"/>
    <property type="molecule type" value="Genomic_DNA"/>
</dbReference>
<organism evidence="2 3">
    <name type="scientific">Pterulicium gracile</name>
    <dbReference type="NCBI Taxonomy" id="1884261"/>
    <lineage>
        <taxon>Eukaryota</taxon>
        <taxon>Fungi</taxon>
        <taxon>Dikarya</taxon>
        <taxon>Basidiomycota</taxon>
        <taxon>Agaricomycotina</taxon>
        <taxon>Agaricomycetes</taxon>
        <taxon>Agaricomycetidae</taxon>
        <taxon>Agaricales</taxon>
        <taxon>Pleurotineae</taxon>
        <taxon>Pterulaceae</taxon>
        <taxon>Pterulicium</taxon>
    </lineage>
</organism>
<gene>
    <name evidence="2" type="ORF">BDV98DRAFT_599586</name>
</gene>
<keyword evidence="3" id="KW-1185">Reference proteome</keyword>
<name>A0A5C3QZA3_9AGAR</name>
<evidence type="ECO:0000313" key="2">
    <source>
        <dbReference type="EMBL" id="TFL07272.1"/>
    </source>
</evidence>
<sequence length="136" mass="14835">MNSPPELNSPLSSRSQSPSPPEDKQPQKGQTSQLLNYISSALPASGPSASSSAKRRLPGGSAFSGVSSHRDTKSRRRDDRRHPGNAGQGDYSIMDKDVSMGGGKRDRDEFVDHHLVDWLRKEVGDPFKQHLIKDAA</sequence>
<evidence type="ECO:0000313" key="3">
    <source>
        <dbReference type="Proteomes" id="UP000305067"/>
    </source>
</evidence>
<feature type="compositionally biased region" description="Low complexity" evidence="1">
    <location>
        <begin position="1"/>
        <end position="17"/>
    </location>
</feature>
<accession>A0A5C3QZA3</accession>
<reference evidence="2 3" key="1">
    <citation type="journal article" date="2019" name="Nat. Ecol. Evol.">
        <title>Megaphylogeny resolves global patterns of mushroom evolution.</title>
        <authorList>
            <person name="Varga T."/>
            <person name="Krizsan K."/>
            <person name="Foldi C."/>
            <person name="Dima B."/>
            <person name="Sanchez-Garcia M."/>
            <person name="Sanchez-Ramirez S."/>
            <person name="Szollosi G.J."/>
            <person name="Szarkandi J.G."/>
            <person name="Papp V."/>
            <person name="Albert L."/>
            <person name="Andreopoulos W."/>
            <person name="Angelini C."/>
            <person name="Antonin V."/>
            <person name="Barry K.W."/>
            <person name="Bougher N.L."/>
            <person name="Buchanan P."/>
            <person name="Buyck B."/>
            <person name="Bense V."/>
            <person name="Catcheside P."/>
            <person name="Chovatia M."/>
            <person name="Cooper J."/>
            <person name="Damon W."/>
            <person name="Desjardin D."/>
            <person name="Finy P."/>
            <person name="Geml J."/>
            <person name="Haridas S."/>
            <person name="Hughes K."/>
            <person name="Justo A."/>
            <person name="Karasinski D."/>
            <person name="Kautmanova I."/>
            <person name="Kiss B."/>
            <person name="Kocsube S."/>
            <person name="Kotiranta H."/>
            <person name="LaButti K.M."/>
            <person name="Lechner B.E."/>
            <person name="Liimatainen K."/>
            <person name="Lipzen A."/>
            <person name="Lukacs Z."/>
            <person name="Mihaltcheva S."/>
            <person name="Morgado L.N."/>
            <person name="Niskanen T."/>
            <person name="Noordeloos M.E."/>
            <person name="Ohm R.A."/>
            <person name="Ortiz-Santana B."/>
            <person name="Ovrebo C."/>
            <person name="Racz N."/>
            <person name="Riley R."/>
            <person name="Savchenko A."/>
            <person name="Shiryaev A."/>
            <person name="Soop K."/>
            <person name="Spirin V."/>
            <person name="Szebenyi C."/>
            <person name="Tomsovsky M."/>
            <person name="Tulloss R.E."/>
            <person name="Uehling J."/>
            <person name="Grigoriev I.V."/>
            <person name="Vagvolgyi C."/>
            <person name="Papp T."/>
            <person name="Martin F.M."/>
            <person name="Miettinen O."/>
            <person name="Hibbett D.S."/>
            <person name="Nagy L.G."/>
        </authorList>
    </citation>
    <scope>NUCLEOTIDE SEQUENCE [LARGE SCALE GENOMIC DNA]</scope>
    <source>
        <strain evidence="2 3">CBS 309.79</strain>
    </source>
</reference>
<evidence type="ECO:0000256" key="1">
    <source>
        <dbReference type="SAM" id="MobiDB-lite"/>
    </source>
</evidence>
<dbReference type="Proteomes" id="UP000305067">
    <property type="component" value="Unassembled WGS sequence"/>
</dbReference>
<feature type="region of interest" description="Disordered" evidence="1">
    <location>
        <begin position="1"/>
        <end position="106"/>
    </location>
</feature>
<feature type="compositionally biased region" description="Basic and acidic residues" evidence="1">
    <location>
        <begin position="68"/>
        <end position="82"/>
    </location>
</feature>
<feature type="compositionally biased region" description="Basic and acidic residues" evidence="1">
    <location>
        <begin position="93"/>
        <end position="106"/>
    </location>
</feature>
<feature type="compositionally biased region" description="Low complexity" evidence="1">
    <location>
        <begin position="39"/>
        <end position="52"/>
    </location>
</feature>
<protein>
    <submittedName>
        <fullName evidence="2">Uncharacterized protein</fullName>
    </submittedName>
</protein>
<dbReference type="OrthoDB" id="2726318at2759"/>
<dbReference type="AlphaFoldDB" id="A0A5C3QZA3"/>
<proteinExistence type="predicted"/>